<feature type="region of interest" description="Disordered" evidence="1">
    <location>
        <begin position="1"/>
        <end position="34"/>
    </location>
</feature>
<dbReference type="GeneID" id="63735449"/>
<organism evidence="2 3">
    <name type="scientific">Metarhizium album (strain ARSEF 1941)</name>
    <dbReference type="NCBI Taxonomy" id="1081103"/>
    <lineage>
        <taxon>Eukaryota</taxon>
        <taxon>Fungi</taxon>
        <taxon>Dikarya</taxon>
        <taxon>Ascomycota</taxon>
        <taxon>Pezizomycotina</taxon>
        <taxon>Sordariomycetes</taxon>
        <taxon>Hypocreomycetidae</taxon>
        <taxon>Hypocreales</taxon>
        <taxon>Clavicipitaceae</taxon>
        <taxon>Metarhizium</taxon>
    </lineage>
</organism>
<protein>
    <submittedName>
        <fullName evidence="2">Uncharacterized protein</fullName>
    </submittedName>
</protein>
<comment type="caution">
    <text evidence="2">The sequence shown here is derived from an EMBL/GenBank/DDBJ whole genome shotgun (WGS) entry which is preliminary data.</text>
</comment>
<dbReference type="HOGENOM" id="CLU_052694_0_0_1"/>
<keyword evidence="3" id="KW-1185">Reference proteome</keyword>
<feature type="region of interest" description="Disordered" evidence="1">
    <location>
        <begin position="213"/>
        <end position="280"/>
    </location>
</feature>
<reference evidence="2 3" key="1">
    <citation type="journal article" date="2014" name="Proc. Natl. Acad. Sci. U.S.A.">
        <title>Trajectory and genomic determinants of fungal-pathogen speciation and host adaptation.</title>
        <authorList>
            <person name="Hu X."/>
            <person name="Xiao G."/>
            <person name="Zheng P."/>
            <person name="Shang Y."/>
            <person name="Su Y."/>
            <person name="Zhang X."/>
            <person name="Liu X."/>
            <person name="Zhan S."/>
            <person name="St Leger R.J."/>
            <person name="Wang C."/>
        </authorList>
    </citation>
    <scope>NUCLEOTIDE SEQUENCE [LARGE SCALE GENOMIC DNA]</scope>
    <source>
        <strain evidence="2 3">ARSEF 1941</strain>
    </source>
</reference>
<sequence length="497" mass="54888">MYSGPMPQPASAGGTPASPGRPQSHPNGHPARSEVPECRIRNDQQCNDGSRCKSNDWRITDSTLFAYNAMSGCSHAETTNLYAWLKGHHRNCGPENDCSLLLQKLEAQDPDSAQTDGDRHDDGRVFSVPRPSYEATTQWGDETRLHRARGSTLRAGSEGNFATQHSRADCRCSGECNVGVSRDLQDPYVSDGEDPGRISPDTFRLWTKNCAKVQKHSHNQPAKDLSAKDVERGLPRPAKNRVDETPDDSATASISPVPSGEHQRLVQQPKPTGKADKHDEIRTWQRKLSLHAATPATATGTSHRLPNQVHVLTLPQVQSALGHPLAPPTIHTVPLSQYTSALGRRASFLDSSESHLAQLARVRSHLHGQVLTLQETLDSITAHAGKIMRRRHPLLTEADAKEQSERDDIYAYLGDYMRSLDAECDARHEKLHLLAREVHKLREQEARLRDMIGAVGTTVGVGTEEVNGDVGEMERLVRLIDEGETGVLGRQRRPEPY</sequence>
<dbReference type="OrthoDB" id="4940709at2759"/>
<evidence type="ECO:0000313" key="3">
    <source>
        <dbReference type="Proteomes" id="UP000030816"/>
    </source>
</evidence>
<dbReference type="EMBL" id="AZHE01000001">
    <property type="protein sequence ID" value="KHO01993.1"/>
    <property type="molecule type" value="Genomic_DNA"/>
</dbReference>
<accession>A0A0B2X892</accession>
<name>A0A0B2X892_METAS</name>
<proteinExistence type="predicted"/>
<feature type="compositionally biased region" description="Basic and acidic residues" evidence="1">
    <location>
        <begin position="225"/>
        <end position="244"/>
    </location>
</feature>
<dbReference type="Proteomes" id="UP000030816">
    <property type="component" value="Unassembled WGS sequence"/>
</dbReference>
<dbReference type="AlphaFoldDB" id="A0A0B2X892"/>
<feature type="region of interest" description="Disordered" evidence="1">
    <location>
        <begin position="108"/>
        <end position="128"/>
    </location>
</feature>
<dbReference type="RefSeq" id="XP_040683058.1">
    <property type="nucleotide sequence ID" value="XM_040819793.1"/>
</dbReference>
<evidence type="ECO:0000313" key="2">
    <source>
        <dbReference type="EMBL" id="KHO01993.1"/>
    </source>
</evidence>
<evidence type="ECO:0000256" key="1">
    <source>
        <dbReference type="SAM" id="MobiDB-lite"/>
    </source>
</evidence>
<dbReference type="STRING" id="1081103.A0A0B2X892"/>
<gene>
    <name evidence="2" type="ORF">MAM_00994</name>
</gene>